<protein>
    <submittedName>
        <fullName evidence="1">Uncharacterized protein</fullName>
    </submittedName>
</protein>
<dbReference type="EMBL" id="FOKG01000007">
    <property type="protein sequence ID" value="SFB27666.1"/>
    <property type="molecule type" value="Genomic_DNA"/>
</dbReference>
<dbReference type="Gene3D" id="2.30.110.10">
    <property type="entry name" value="Electron Transport, Fmn-binding Protein, Chain A"/>
    <property type="match status" value="1"/>
</dbReference>
<name>A0A1I0ZRC2_9PSEU</name>
<dbReference type="InterPro" id="IPR012349">
    <property type="entry name" value="Split_barrel_FMN-bd"/>
</dbReference>
<dbReference type="AlphaFoldDB" id="A0A1I0ZRC2"/>
<keyword evidence="2" id="KW-1185">Reference proteome</keyword>
<reference evidence="2" key="1">
    <citation type="submission" date="2016-10" db="EMBL/GenBank/DDBJ databases">
        <authorList>
            <person name="Varghese N."/>
            <person name="Submissions S."/>
        </authorList>
    </citation>
    <scope>NUCLEOTIDE SEQUENCE [LARGE SCALE GENOMIC DNA]</scope>
    <source>
        <strain evidence="2">CGMCC 4.3568</strain>
    </source>
</reference>
<sequence>MNEFDQLWRRALTGELSWLNASGEPAVLPVTPLTSGPDGGACVALPYSSAGEVAGLRSATEVAFSVTDSRSLQRARAGRAALGDVEIIDDTEGELFTVELLRQELVKYPPTRTLADSPLLCRENWWWLPRIIVRLERVRTELELPARTNPVTQAVLVRDDGTGLTLDTVTVEHERAPVRLSQLGGRPLRGDGAPSVACGYDYSMPDLERWERWSLRGALRGDELTVTRRSGNPDADLAPLSLLPRIRRQRALSRDCRRELAAIERARRA</sequence>
<dbReference type="OrthoDB" id="4933758at2"/>
<dbReference type="Proteomes" id="UP000243799">
    <property type="component" value="Unassembled WGS sequence"/>
</dbReference>
<proteinExistence type="predicted"/>
<dbReference type="STRING" id="490629.SAMN05216266_107185"/>
<evidence type="ECO:0000313" key="1">
    <source>
        <dbReference type="EMBL" id="SFB27666.1"/>
    </source>
</evidence>
<gene>
    <name evidence="1" type="ORF">SAMN05216266_107185</name>
</gene>
<evidence type="ECO:0000313" key="2">
    <source>
        <dbReference type="Proteomes" id="UP000243799"/>
    </source>
</evidence>
<accession>A0A1I0ZRC2</accession>
<dbReference type="RefSeq" id="WP_091673533.1">
    <property type="nucleotide sequence ID" value="NZ_FOKG01000007.1"/>
</dbReference>
<organism evidence="1 2">
    <name type="scientific">Amycolatopsis marina</name>
    <dbReference type="NCBI Taxonomy" id="490629"/>
    <lineage>
        <taxon>Bacteria</taxon>
        <taxon>Bacillati</taxon>
        <taxon>Actinomycetota</taxon>
        <taxon>Actinomycetes</taxon>
        <taxon>Pseudonocardiales</taxon>
        <taxon>Pseudonocardiaceae</taxon>
        <taxon>Amycolatopsis</taxon>
    </lineage>
</organism>